<dbReference type="EMBL" id="JAPFPW010000015">
    <property type="protein sequence ID" value="MCW7754742.1"/>
    <property type="molecule type" value="Genomic_DNA"/>
</dbReference>
<keyword evidence="7 12" id="KW-0067">ATP-binding</keyword>
<feature type="region of interest" description="Disordered" evidence="9">
    <location>
        <begin position="1"/>
        <end position="20"/>
    </location>
</feature>
<dbReference type="SMART" id="SM00387">
    <property type="entry name" value="HATPase_c"/>
    <property type="match status" value="1"/>
</dbReference>
<evidence type="ECO:0000313" key="13">
    <source>
        <dbReference type="Proteomes" id="UP001209681"/>
    </source>
</evidence>
<proteinExistence type="predicted"/>
<reference evidence="12 13" key="1">
    <citation type="submission" date="2022-11" db="EMBL/GenBank/DDBJ databases">
        <title>Desulfobotulus tamanensis H1 sp. nov. - anaerobic, alkaliphilic, sulphate reducing bacterium isolated from terrestrial mud volcano.</title>
        <authorList>
            <person name="Frolova A."/>
            <person name="Merkel A.Y."/>
            <person name="Slobodkin A.I."/>
        </authorList>
    </citation>
    <scope>NUCLEOTIDE SEQUENCE [LARGE SCALE GENOMIC DNA]</scope>
    <source>
        <strain evidence="12 13">H1</strain>
    </source>
</reference>
<feature type="transmembrane region" description="Helical" evidence="10">
    <location>
        <begin position="30"/>
        <end position="49"/>
    </location>
</feature>
<dbReference type="InterPro" id="IPR003661">
    <property type="entry name" value="HisK_dim/P_dom"/>
</dbReference>
<keyword evidence="3" id="KW-0597">Phosphoprotein</keyword>
<gene>
    <name evidence="12" type="ORF">OOT00_12195</name>
</gene>
<dbReference type="InterPro" id="IPR005467">
    <property type="entry name" value="His_kinase_dom"/>
</dbReference>
<keyword evidence="10" id="KW-0472">Membrane</keyword>
<evidence type="ECO:0000313" key="12">
    <source>
        <dbReference type="EMBL" id="MCW7754742.1"/>
    </source>
</evidence>
<dbReference type="PRINTS" id="PR00344">
    <property type="entry name" value="BCTRLSENSOR"/>
</dbReference>
<dbReference type="Proteomes" id="UP001209681">
    <property type="component" value="Unassembled WGS sequence"/>
</dbReference>
<evidence type="ECO:0000256" key="10">
    <source>
        <dbReference type="SAM" id="Phobius"/>
    </source>
</evidence>
<dbReference type="Pfam" id="PF02518">
    <property type="entry name" value="HATPase_c"/>
    <property type="match status" value="1"/>
</dbReference>
<feature type="region of interest" description="Disordered" evidence="9">
    <location>
        <begin position="477"/>
        <end position="499"/>
    </location>
</feature>
<accession>A0ABT3NCQ1</accession>
<feature type="transmembrane region" description="Helical" evidence="10">
    <location>
        <begin position="219"/>
        <end position="240"/>
    </location>
</feature>
<dbReference type="PANTHER" id="PTHR43065:SF10">
    <property type="entry name" value="PEROXIDE STRESS-ACTIVATED HISTIDINE KINASE MAK3"/>
    <property type="match status" value="1"/>
</dbReference>
<evidence type="ECO:0000256" key="8">
    <source>
        <dbReference type="ARBA" id="ARBA00023012"/>
    </source>
</evidence>
<dbReference type="SUPFAM" id="SSF55874">
    <property type="entry name" value="ATPase domain of HSP90 chaperone/DNA topoisomerase II/histidine kinase"/>
    <property type="match status" value="1"/>
</dbReference>
<evidence type="ECO:0000256" key="3">
    <source>
        <dbReference type="ARBA" id="ARBA00022553"/>
    </source>
</evidence>
<comment type="caution">
    <text evidence="12">The sequence shown here is derived from an EMBL/GenBank/DDBJ whole genome shotgun (WGS) entry which is preliminary data.</text>
</comment>
<dbReference type="Gene3D" id="3.30.565.10">
    <property type="entry name" value="Histidine kinase-like ATPase, C-terminal domain"/>
    <property type="match status" value="1"/>
</dbReference>
<evidence type="ECO:0000259" key="11">
    <source>
        <dbReference type="PROSITE" id="PS50109"/>
    </source>
</evidence>
<dbReference type="Pfam" id="PF00512">
    <property type="entry name" value="HisKA"/>
    <property type="match status" value="1"/>
</dbReference>
<dbReference type="GO" id="GO:0005524">
    <property type="term" value="F:ATP binding"/>
    <property type="evidence" value="ECO:0007669"/>
    <property type="project" value="UniProtKB-KW"/>
</dbReference>
<keyword evidence="4" id="KW-0808">Transferase</keyword>
<dbReference type="InterPro" id="IPR004358">
    <property type="entry name" value="Sig_transdc_His_kin-like_C"/>
</dbReference>
<keyword evidence="6" id="KW-0418">Kinase</keyword>
<keyword evidence="13" id="KW-1185">Reference proteome</keyword>
<keyword evidence="10" id="KW-0812">Transmembrane</keyword>
<dbReference type="CDD" id="cd00082">
    <property type="entry name" value="HisKA"/>
    <property type="match status" value="1"/>
</dbReference>
<dbReference type="PROSITE" id="PS50109">
    <property type="entry name" value="HIS_KIN"/>
    <property type="match status" value="1"/>
</dbReference>
<dbReference type="Gene3D" id="1.10.287.130">
    <property type="match status" value="1"/>
</dbReference>
<sequence length="499" mass="56136">MSNFKLISAPEPPSSKKTASPSESFTLVKYFTFSSLVLMFIGAIILSTLHSHLVRNLLIQKSEEYGKLLVENLNHQIFMQFLLPVYFQYGQIQLKDPEQFQRMDAVIRNTLHSFHPDMVNIYDLDNIISYSFNTEIVGEKNLGGTGYQKAMKGESTTSFVQIGNMWEILFRFPRVTRITTFAPLRMEDATASLSGPIIGVVEIVQNVSDDYRKIFRLQLLVILTSSLVMGILFLILRTIVKKGERIIEERNQEQLRLKEEVNQNRHLSALGEMTATISHEIRNPLGIIRSSAELLQKKLNRLDPGNTIAQVIVEESTRMNAIITDFLTYARPRSMAPVPCHPNDILQKNKLFLLQELENDNFDLQIYCAPKVPEITADPALLYQAFLNLILNAMQAMPQGGKIRISILNDPGRIHIIFEDSGPGVPETILTKIREPFFTTKEKGTGLGLGIVDKILVAHGGSMDISNRQEGGARVKITLPSASPDPTGEDRSHGNHTHR</sequence>
<dbReference type="RefSeq" id="WP_265425655.1">
    <property type="nucleotide sequence ID" value="NZ_JAPFPW010000015.1"/>
</dbReference>
<evidence type="ECO:0000256" key="4">
    <source>
        <dbReference type="ARBA" id="ARBA00022679"/>
    </source>
</evidence>
<evidence type="ECO:0000256" key="1">
    <source>
        <dbReference type="ARBA" id="ARBA00000085"/>
    </source>
</evidence>
<comment type="catalytic activity">
    <reaction evidence="1">
        <text>ATP + protein L-histidine = ADP + protein N-phospho-L-histidine.</text>
        <dbReference type="EC" id="2.7.13.3"/>
    </reaction>
</comment>
<dbReference type="PANTHER" id="PTHR43065">
    <property type="entry name" value="SENSOR HISTIDINE KINASE"/>
    <property type="match status" value="1"/>
</dbReference>
<dbReference type="InterPro" id="IPR003594">
    <property type="entry name" value="HATPase_dom"/>
</dbReference>
<keyword evidence="10" id="KW-1133">Transmembrane helix</keyword>
<evidence type="ECO:0000256" key="2">
    <source>
        <dbReference type="ARBA" id="ARBA00012438"/>
    </source>
</evidence>
<feature type="domain" description="Histidine kinase" evidence="11">
    <location>
        <begin position="276"/>
        <end position="483"/>
    </location>
</feature>
<keyword evidence="5" id="KW-0547">Nucleotide-binding</keyword>
<dbReference type="EC" id="2.7.13.3" evidence="2"/>
<dbReference type="InterPro" id="IPR036097">
    <property type="entry name" value="HisK_dim/P_sf"/>
</dbReference>
<protein>
    <recommendedName>
        <fullName evidence="2">histidine kinase</fullName>
        <ecNumber evidence="2">2.7.13.3</ecNumber>
    </recommendedName>
</protein>
<dbReference type="CDD" id="cd00075">
    <property type="entry name" value="HATPase"/>
    <property type="match status" value="1"/>
</dbReference>
<keyword evidence="8" id="KW-0902">Two-component regulatory system</keyword>
<dbReference type="SUPFAM" id="SSF47384">
    <property type="entry name" value="Homodimeric domain of signal transducing histidine kinase"/>
    <property type="match status" value="1"/>
</dbReference>
<evidence type="ECO:0000256" key="7">
    <source>
        <dbReference type="ARBA" id="ARBA00022840"/>
    </source>
</evidence>
<evidence type="ECO:0000256" key="9">
    <source>
        <dbReference type="SAM" id="MobiDB-lite"/>
    </source>
</evidence>
<dbReference type="InterPro" id="IPR036890">
    <property type="entry name" value="HATPase_C_sf"/>
</dbReference>
<name>A0ABT3NCQ1_9BACT</name>
<evidence type="ECO:0000256" key="5">
    <source>
        <dbReference type="ARBA" id="ARBA00022741"/>
    </source>
</evidence>
<evidence type="ECO:0000256" key="6">
    <source>
        <dbReference type="ARBA" id="ARBA00022777"/>
    </source>
</evidence>
<dbReference type="SMART" id="SM00388">
    <property type="entry name" value="HisKA"/>
    <property type="match status" value="1"/>
</dbReference>
<organism evidence="12 13">
    <name type="scientific">Desulfobotulus pelophilus</name>
    <dbReference type="NCBI Taxonomy" id="2823377"/>
    <lineage>
        <taxon>Bacteria</taxon>
        <taxon>Pseudomonadati</taxon>
        <taxon>Thermodesulfobacteriota</taxon>
        <taxon>Desulfobacteria</taxon>
        <taxon>Desulfobacterales</taxon>
        <taxon>Desulfobacteraceae</taxon>
        <taxon>Desulfobotulus</taxon>
    </lineage>
</organism>